<name>A0ABQ6Q3J6_9BACT</name>
<feature type="domain" description="Response regulatory" evidence="2">
    <location>
        <begin position="3"/>
        <end position="117"/>
    </location>
</feature>
<dbReference type="Pfam" id="PF04397">
    <property type="entry name" value="LytTR"/>
    <property type="match status" value="1"/>
</dbReference>
<dbReference type="RefSeq" id="WP_338228378.1">
    <property type="nucleotide sequence ID" value="NZ_BTPE01000005.1"/>
</dbReference>
<dbReference type="Gene3D" id="3.40.50.2300">
    <property type="match status" value="1"/>
</dbReference>
<dbReference type="InterPro" id="IPR007492">
    <property type="entry name" value="LytTR_DNA-bd_dom"/>
</dbReference>
<dbReference type="InterPro" id="IPR046947">
    <property type="entry name" value="LytR-like"/>
</dbReference>
<evidence type="ECO:0000256" key="1">
    <source>
        <dbReference type="PROSITE-ProRule" id="PRU00169"/>
    </source>
</evidence>
<dbReference type="Pfam" id="PF00072">
    <property type="entry name" value="Response_reg"/>
    <property type="match status" value="1"/>
</dbReference>
<feature type="modified residue" description="4-aspartylphosphate" evidence="1">
    <location>
        <position position="56"/>
    </location>
</feature>
<keyword evidence="4" id="KW-0238">DNA-binding</keyword>
<dbReference type="SUPFAM" id="SSF52172">
    <property type="entry name" value="CheY-like"/>
    <property type="match status" value="1"/>
</dbReference>
<reference evidence="4 5" key="1">
    <citation type="submission" date="2023-08" db="EMBL/GenBank/DDBJ databases">
        <title>Draft genome sequence of Algoriphagus taiwanensis.</title>
        <authorList>
            <person name="Takatani N."/>
            <person name="Hosokawa M."/>
            <person name="Sawabe T."/>
        </authorList>
    </citation>
    <scope>NUCLEOTIDE SEQUENCE [LARGE SCALE GENOMIC DNA]</scope>
    <source>
        <strain evidence="4 5">JCM 19755</strain>
    </source>
</reference>
<sequence length="248" mass="28288">MIKAILIEDEKGSAERLQFFLETDHKDSIELLAWVDSVHQALEFLKKKSVDLVFLDVELGAQTGFELLNQVEKIDFQVIFTTAHQEYAIQAIKHAALDYLLKPVDRQELKQAVEKVIKEKGRSLDSLEKLLKQLHFQDKLGHKIALPSLVGIEYIPVQEILRCQADVNYTHFFLKNGRKITVSKTLKEFEIQLLPHGFFRVHNSHLINLAEVKFYQKGKGGALVLSDGAEIEVASRRKEELMQILGSG</sequence>
<feature type="domain" description="HTH LytTR-type" evidence="3">
    <location>
        <begin position="144"/>
        <end position="247"/>
    </location>
</feature>
<evidence type="ECO:0000313" key="5">
    <source>
        <dbReference type="Proteomes" id="UP001307705"/>
    </source>
</evidence>
<organism evidence="4 5">
    <name type="scientific">Algoriphagus taiwanensis</name>
    <dbReference type="NCBI Taxonomy" id="1445656"/>
    <lineage>
        <taxon>Bacteria</taxon>
        <taxon>Pseudomonadati</taxon>
        <taxon>Bacteroidota</taxon>
        <taxon>Cytophagia</taxon>
        <taxon>Cytophagales</taxon>
        <taxon>Cyclobacteriaceae</taxon>
        <taxon>Algoriphagus</taxon>
    </lineage>
</organism>
<dbReference type="PROSITE" id="PS50110">
    <property type="entry name" value="RESPONSE_REGULATORY"/>
    <property type="match status" value="1"/>
</dbReference>
<dbReference type="Gene3D" id="2.40.50.1020">
    <property type="entry name" value="LytTr DNA-binding domain"/>
    <property type="match status" value="1"/>
</dbReference>
<dbReference type="PANTHER" id="PTHR37299">
    <property type="entry name" value="TRANSCRIPTIONAL REGULATOR-RELATED"/>
    <property type="match status" value="1"/>
</dbReference>
<keyword evidence="5" id="KW-1185">Reference proteome</keyword>
<dbReference type="PROSITE" id="PS50930">
    <property type="entry name" value="HTH_LYTTR"/>
    <property type="match status" value="1"/>
</dbReference>
<evidence type="ECO:0000259" key="2">
    <source>
        <dbReference type="PROSITE" id="PS50110"/>
    </source>
</evidence>
<protein>
    <submittedName>
        <fullName evidence="4">LytTR family DNA-binding domain-containing protein</fullName>
    </submittedName>
</protein>
<keyword evidence="1" id="KW-0597">Phosphoprotein</keyword>
<dbReference type="SMART" id="SM00448">
    <property type="entry name" value="REC"/>
    <property type="match status" value="1"/>
</dbReference>
<dbReference type="PANTHER" id="PTHR37299:SF1">
    <property type="entry name" value="STAGE 0 SPORULATION PROTEIN A HOMOLOG"/>
    <property type="match status" value="1"/>
</dbReference>
<evidence type="ECO:0000313" key="4">
    <source>
        <dbReference type="EMBL" id="GMQ33577.1"/>
    </source>
</evidence>
<dbReference type="Proteomes" id="UP001307705">
    <property type="component" value="Unassembled WGS sequence"/>
</dbReference>
<dbReference type="GO" id="GO:0003677">
    <property type="term" value="F:DNA binding"/>
    <property type="evidence" value="ECO:0007669"/>
    <property type="project" value="UniProtKB-KW"/>
</dbReference>
<evidence type="ECO:0000259" key="3">
    <source>
        <dbReference type="PROSITE" id="PS50930"/>
    </source>
</evidence>
<dbReference type="SMART" id="SM00850">
    <property type="entry name" value="LytTR"/>
    <property type="match status" value="1"/>
</dbReference>
<dbReference type="EMBL" id="BTPE01000005">
    <property type="protein sequence ID" value="GMQ33577.1"/>
    <property type="molecule type" value="Genomic_DNA"/>
</dbReference>
<proteinExistence type="predicted"/>
<comment type="caution">
    <text evidence="4">The sequence shown here is derived from an EMBL/GenBank/DDBJ whole genome shotgun (WGS) entry which is preliminary data.</text>
</comment>
<gene>
    <name evidence="4" type="ORF">Ataiwa_18490</name>
</gene>
<accession>A0ABQ6Q3J6</accession>
<dbReference type="InterPro" id="IPR011006">
    <property type="entry name" value="CheY-like_superfamily"/>
</dbReference>
<dbReference type="InterPro" id="IPR001789">
    <property type="entry name" value="Sig_transdc_resp-reg_receiver"/>
</dbReference>